<name>A0A9D4BRW1_DREPO</name>
<protein>
    <submittedName>
        <fullName evidence="2">Uncharacterized protein</fullName>
    </submittedName>
</protein>
<dbReference type="AlphaFoldDB" id="A0A9D4BRW1"/>
<sequence length="68" mass="7857">MSSTITNHIKDVLRLSAEEILGRMRRKTNQWVTSEIMDLCGKRSLESRADFQKANMDEEDERDQGGLD</sequence>
<reference evidence="2" key="2">
    <citation type="submission" date="2020-11" db="EMBL/GenBank/DDBJ databases">
        <authorList>
            <person name="McCartney M.A."/>
            <person name="Auch B."/>
            <person name="Kono T."/>
            <person name="Mallez S."/>
            <person name="Becker A."/>
            <person name="Gohl D.M."/>
            <person name="Silverstein K.A.T."/>
            <person name="Koren S."/>
            <person name="Bechman K.B."/>
            <person name="Herman A."/>
            <person name="Abrahante J.E."/>
            <person name="Garbe J."/>
        </authorList>
    </citation>
    <scope>NUCLEOTIDE SEQUENCE</scope>
    <source>
        <strain evidence="2">Duluth1</strain>
        <tissue evidence="2">Whole animal</tissue>
    </source>
</reference>
<dbReference type="Proteomes" id="UP000828390">
    <property type="component" value="Unassembled WGS sequence"/>
</dbReference>
<keyword evidence="3" id="KW-1185">Reference proteome</keyword>
<evidence type="ECO:0000313" key="2">
    <source>
        <dbReference type="EMBL" id="KAH3706835.1"/>
    </source>
</evidence>
<dbReference type="EMBL" id="JAIWYP010000014">
    <property type="protein sequence ID" value="KAH3706835.1"/>
    <property type="molecule type" value="Genomic_DNA"/>
</dbReference>
<comment type="caution">
    <text evidence="2">The sequence shown here is derived from an EMBL/GenBank/DDBJ whole genome shotgun (WGS) entry which is preliminary data.</text>
</comment>
<feature type="region of interest" description="Disordered" evidence="1">
    <location>
        <begin position="47"/>
        <end position="68"/>
    </location>
</feature>
<proteinExistence type="predicted"/>
<organism evidence="2 3">
    <name type="scientific">Dreissena polymorpha</name>
    <name type="common">Zebra mussel</name>
    <name type="synonym">Mytilus polymorpha</name>
    <dbReference type="NCBI Taxonomy" id="45954"/>
    <lineage>
        <taxon>Eukaryota</taxon>
        <taxon>Metazoa</taxon>
        <taxon>Spiralia</taxon>
        <taxon>Lophotrochozoa</taxon>
        <taxon>Mollusca</taxon>
        <taxon>Bivalvia</taxon>
        <taxon>Autobranchia</taxon>
        <taxon>Heteroconchia</taxon>
        <taxon>Euheterodonta</taxon>
        <taxon>Imparidentia</taxon>
        <taxon>Neoheterodontei</taxon>
        <taxon>Myida</taxon>
        <taxon>Dreissenoidea</taxon>
        <taxon>Dreissenidae</taxon>
        <taxon>Dreissena</taxon>
    </lineage>
</organism>
<evidence type="ECO:0000256" key="1">
    <source>
        <dbReference type="SAM" id="MobiDB-lite"/>
    </source>
</evidence>
<evidence type="ECO:0000313" key="3">
    <source>
        <dbReference type="Proteomes" id="UP000828390"/>
    </source>
</evidence>
<reference evidence="2" key="1">
    <citation type="journal article" date="2019" name="bioRxiv">
        <title>The Genome of the Zebra Mussel, Dreissena polymorpha: A Resource for Invasive Species Research.</title>
        <authorList>
            <person name="McCartney M.A."/>
            <person name="Auch B."/>
            <person name="Kono T."/>
            <person name="Mallez S."/>
            <person name="Zhang Y."/>
            <person name="Obille A."/>
            <person name="Becker A."/>
            <person name="Abrahante J.E."/>
            <person name="Garbe J."/>
            <person name="Badalamenti J.P."/>
            <person name="Herman A."/>
            <person name="Mangelson H."/>
            <person name="Liachko I."/>
            <person name="Sullivan S."/>
            <person name="Sone E.D."/>
            <person name="Koren S."/>
            <person name="Silverstein K.A.T."/>
            <person name="Beckman K.B."/>
            <person name="Gohl D.M."/>
        </authorList>
    </citation>
    <scope>NUCLEOTIDE SEQUENCE</scope>
    <source>
        <strain evidence="2">Duluth1</strain>
        <tissue evidence="2">Whole animal</tissue>
    </source>
</reference>
<gene>
    <name evidence="2" type="ORF">DPMN_066225</name>
</gene>
<accession>A0A9D4BRW1</accession>